<dbReference type="EMBL" id="JAEUAW010000002">
    <property type="protein sequence ID" value="MBW9092553.1"/>
    <property type="molecule type" value="Genomic_DNA"/>
</dbReference>
<dbReference type="RefSeq" id="WP_220299308.1">
    <property type="nucleotide sequence ID" value="NZ_JAEUAW010000002.1"/>
</dbReference>
<reference evidence="1 2" key="1">
    <citation type="journal article" date="2021" name="MBio">
        <title>Poor Competitiveness of Bradyrhizobium in Pigeon Pea Root Colonization in Indian Soils.</title>
        <authorList>
            <person name="Chalasani D."/>
            <person name="Basu A."/>
            <person name="Pullabhotla S.V.S.R.N."/>
            <person name="Jorrin B."/>
            <person name="Neal A.L."/>
            <person name="Poole P.S."/>
            <person name="Podile A.R."/>
            <person name="Tkacz A."/>
        </authorList>
    </citation>
    <scope>NUCLEOTIDE SEQUENCE [LARGE SCALE GENOMIC DNA]</scope>
    <source>
        <strain evidence="1 2">HU14</strain>
    </source>
</reference>
<organism evidence="1 2">
    <name type="scientific">Microbacterium jejuense</name>
    <dbReference type="NCBI Taxonomy" id="1263637"/>
    <lineage>
        <taxon>Bacteria</taxon>
        <taxon>Bacillati</taxon>
        <taxon>Actinomycetota</taxon>
        <taxon>Actinomycetes</taxon>
        <taxon>Micrococcales</taxon>
        <taxon>Microbacteriaceae</taxon>
        <taxon>Microbacterium</taxon>
    </lineage>
</organism>
<evidence type="ECO:0000313" key="2">
    <source>
        <dbReference type="Proteomes" id="UP001196843"/>
    </source>
</evidence>
<sequence>MSHETPVADTETFLRELLIRTAAAHGVHERDDLGGVYDEDWPRWYAAYMARDLAAAGHAIVRSEP</sequence>
<gene>
    <name evidence="1" type="ORF">JNB62_02520</name>
</gene>
<evidence type="ECO:0000313" key="1">
    <source>
        <dbReference type="EMBL" id="MBW9092553.1"/>
    </source>
</evidence>
<accession>A0ABS7HIB9</accession>
<keyword evidence="2" id="KW-1185">Reference proteome</keyword>
<proteinExistence type="predicted"/>
<dbReference type="Proteomes" id="UP001196843">
    <property type="component" value="Unassembled WGS sequence"/>
</dbReference>
<name>A0ABS7HIB9_9MICO</name>
<protein>
    <submittedName>
        <fullName evidence="1">Uncharacterized protein</fullName>
    </submittedName>
</protein>
<comment type="caution">
    <text evidence="1">The sequence shown here is derived from an EMBL/GenBank/DDBJ whole genome shotgun (WGS) entry which is preliminary data.</text>
</comment>